<dbReference type="EMBL" id="JACTNZ010000005">
    <property type="protein sequence ID" value="KAG5548681.1"/>
    <property type="molecule type" value="Genomic_DNA"/>
</dbReference>
<keyword evidence="4" id="KW-1185">Reference proteome</keyword>
<dbReference type="Proteomes" id="UP000823749">
    <property type="component" value="Chromosome 5"/>
</dbReference>
<gene>
    <name evidence="3" type="ORF">RHGRI_014133</name>
</gene>
<sequence length="196" mass="22449">MDKSWMKMGMTADGRISQLYYNGVTLFIKFARAAVDAQGNILCPCLKCVNFYRKSPEDVQIHLLRHGIMQSYTIWHEHGETRESNDVRRHEMRDGDLGGIDALVEDRIRGEPIDTTQHNEEVQNFDKLLKDAQREIYPECTDAFQQESMTAGVPIDIEDDEVDEEHEIIGEDMNAEAGEDDEISDADMDPDMDYDA</sequence>
<accession>A0AAV6K8E7</accession>
<comment type="caution">
    <text evidence="3">The sequence shown here is derived from an EMBL/GenBank/DDBJ whole genome shotgun (WGS) entry which is preliminary data.</text>
</comment>
<evidence type="ECO:0000313" key="3">
    <source>
        <dbReference type="EMBL" id="KAG5548681.1"/>
    </source>
</evidence>
<dbReference type="Pfam" id="PF13963">
    <property type="entry name" value="Transpos_assoc"/>
    <property type="match status" value="1"/>
</dbReference>
<feature type="region of interest" description="Disordered" evidence="1">
    <location>
        <begin position="169"/>
        <end position="196"/>
    </location>
</feature>
<reference evidence="3" key="1">
    <citation type="submission" date="2020-08" db="EMBL/GenBank/DDBJ databases">
        <title>Plant Genome Project.</title>
        <authorList>
            <person name="Zhang R.-G."/>
        </authorList>
    </citation>
    <scope>NUCLEOTIDE SEQUENCE</scope>
    <source>
        <strain evidence="3">WSP0</strain>
        <tissue evidence="3">Leaf</tissue>
    </source>
</reference>
<evidence type="ECO:0000259" key="2">
    <source>
        <dbReference type="Pfam" id="PF13963"/>
    </source>
</evidence>
<feature type="compositionally biased region" description="Acidic residues" evidence="1">
    <location>
        <begin position="173"/>
        <end position="196"/>
    </location>
</feature>
<evidence type="ECO:0000256" key="1">
    <source>
        <dbReference type="SAM" id="MobiDB-lite"/>
    </source>
</evidence>
<dbReference type="AlphaFoldDB" id="A0AAV6K8E7"/>
<name>A0AAV6K8E7_9ERIC</name>
<organism evidence="3 4">
    <name type="scientific">Rhododendron griersonianum</name>
    <dbReference type="NCBI Taxonomy" id="479676"/>
    <lineage>
        <taxon>Eukaryota</taxon>
        <taxon>Viridiplantae</taxon>
        <taxon>Streptophyta</taxon>
        <taxon>Embryophyta</taxon>
        <taxon>Tracheophyta</taxon>
        <taxon>Spermatophyta</taxon>
        <taxon>Magnoliopsida</taxon>
        <taxon>eudicotyledons</taxon>
        <taxon>Gunneridae</taxon>
        <taxon>Pentapetalae</taxon>
        <taxon>asterids</taxon>
        <taxon>Ericales</taxon>
        <taxon>Ericaceae</taxon>
        <taxon>Ericoideae</taxon>
        <taxon>Rhodoreae</taxon>
        <taxon>Rhododendron</taxon>
    </lineage>
</organism>
<evidence type="ECO:0000313" key="4">
    <source>
        <dbReference type="Proteomes" id="UP000823749"/>
    </source>
</evidence>
<proteinExistence type="predicted"/>
<feature type="domain" description="Transposase-associated" evidence="2">
    <location>
        <begin position="3"/>
        <end position="80"/>
    </location>
</feature>
<dbReference type="InterPro" id="IPR029480">
    <property type="entry name" value="Transpos_assoc"/>
</dbReference>
<protein>
    <recommendedName>
        <fullName evidence="2">Transposase-associated domain-containing protein</fullName>
    </recommendedName>
</protein>